<dbReference type="SMART" id="SM00382">
    <property type="entry name" value="AAA"/>
    <property type="match status" value="1"/>
</dbReference>
<dbReference type="Pfam" id="PF03135">
    <property type="entry name" value="CagE_TrbE_VirB"/>
    <property type="match status" value="1"/>
</dbReference>
<dbReference type="GO" id="GO:0005524">
    <property type="term" value="F:ATP binding"/>
    <property type="evidence" value="ECO:0007669"/>
    <property type="project" value="UniProtKB-KW"/>
</dbReference>
<evidence type="ECO:0000313" key="6">
    <source>
        <dbReference type="EMBL" id="KAA5609594.1"/>
    </source>
</evidence>
<dbReference type="PANTHER" id="PTHR30121:SF12">
    <property type="entry name" value="TYPE IV SECRETION SYSTEM PROTEIN CAGE"/>
    <property type="match status" value="1"/>
</dbReference>
<dbReference type="EMBL" id="VWPK01000047">
    <property type="protein sequence ID" value="KAA5609594.1"/>
    <property type="molecule type" value="Genomic_DNA"/>
</dbReference>
<reference evidence="6 7" key="1">
    <citation type="submission" date="2019-09" db="EMBL/GenBank/DDBJ databases">
        <title>Genome sequence of Rhodovastum atsumiense, a diverse member of the Acetobacteraceae family of non-sulfur purple photosynthetic bacteria.</title>
        <authorList>
            <person name="Meyer T."/>
            <person name="Kyndt J."/>
        </authorList>
    </citation>
    <scope>NUCLEOTIDE SEQUENCE [LARGE SCALE GENOMIC DNA]</scope>
    <source>
        <strain evidence="6 7">DSM 21279</strain>
    </source>
</reference>
<evidence type="ECO:0000256" key="3">
    <source>
        <dbReference type="ARBA" id="ARBA00022840"/>
    </source>
</evidence>
<evidence type="ECO:0000313" key="7">
    <source>
        <dbReference type="Proteomes" id="UP000325255"/>
    </source>
</evidence>
<organism evidence="6 7">
    <name type="scientific">Rhodovastum atsumiense</name>
    <dbReference type="NCBI Taxonomy" id="504468"/>
    <lineage>
        <taxon>Bacteria</taxon>
        <taxon>Pseudomonadati</taxon>
        <taxon>Pseudomonadota</taxon>
        <taxon>Alphaproteobacteria</taxon>
        <taxon>Acetobacterales</taxon>
        <taxon>Acetobacteraceae</taxon>
        <taxon>Rhodovastum</taxon>
    </lineage>
</organism>
<gene>
    <name evidence="6" type="ORF">F1189_23505</name>
</gene>
<dbReference type="InterPro" id="IPR003593">
    <property type="entry name" value="AAA+_ATPase"/>
</dbReference>
<comment type="caution">
    <text evidence="6">The sequence shown here is derived from an EMBL/GenBank/DDBJ whole genome shotgun (WGS) entry which is preliminary data.</text>
</comment>
<keyword evidence="2" id="KW-0547">Nucleotide-binding</keyword>
<protein>
    <submittedName>
        <fullName evidence="6">Type IV secretion system protein VirB4</fullName>
    </submittedName>
</protein>
<evidence type="ECO:0000256" key="2">
    <source>
        <dbReference type="ARBA" id="ARBA00022741"/>
    </source>
</evidence>
<keyword evidence="3" id="KW-0067">ATP-binding</keyword>
<dbReference type="OrthoDB" id="9816422at2"/>
<dbReference type="PANTHER" id="PTHR30121">
    <property type="entry name" value="UNCHARACTERIZED PROTEIN YJGR-RELATED"/>
    <property type="match status" value="1"/>
</dbReference>
<dbReference type="InterPro" id="IPR051162">
    <property type="entry name" value="T4SS_component"/>
</dbReference>
<dbReference type="SUPFAM" id="SSF52540">
    <property type="entry name" value="P-loop containing nucleoside triphosphate hydrolases"/>
    <property type="match status" value="1"/>
</dbReference>
<dbReference type="InterPro" id="IPR027417">
    <property type="entry name" value="P-loop_NTPase"/>
</dbReference>
<proteinExistence type="inferred from homology"/>
<name>A0A5M6IMU8_9PROT</name>
<sequence length="837" mass="91341">MGSTSLRSGSEHRPCAATVTPGAGRRAARRRTALRFVRAECGMWSELRERLALRDRAATEYQGVDRHAAPDVVLLQDGTHLAMVHLDGKPLAQQDDAQRYAERRRRHAVLRALSDPNIVIYEHMVVHDRVAQFRVGTFRSAYGRQLAEDYHAATDTGALTRAWFITIMARPAGALVHGLLGGFRRRQAESDAALRRQIEERCALIVDALRDYAPRRLGTRCQRGIVYSEIAEALRLILYGRWAPVPMPAGPLAAAIYSDRIICGLRGFEIRGAGRSTYGMAFGLLDYPEKTPPWLMDGLRAGRDRLVVTNSFRFQARGSVTERLGLRGRQMANAQDPAISLAEGLDEARDEAASGRGIFGDHHFSAVVHVDTPEALPAAASRTQALLLACGLATTPETLGCEAAVWAQLPDSPAWLRARYGMISGHNFLSFSPCGNDPRGGGRGPWGEPILRLRCADGTAHDFHPHAADDVGHALLFGPTGSGKTVFLAMTAIMLEPVMAARGGIVVLFDADKANELAVRACGGFYISIRRGRPSGMAPLKALAPTPENLAWLQEFVIGLIVSDGKPQPSAAQVERLGRGIRFVMRLPPGRRSLLALRQFLDHEPDGCGARLEPWCEGGSRGWAFDGAEDHIRLEAGLVGIDNTELLGDDTAAVRELMAAYQLWRIGEKVGTGAPAAVLVDEAQAYLPSPRFAAAFEMFVTRLRKGNGILWMAMQQLQAVLRHAFGLTLVSNSPTKLLFPDPAAEAAAYREGLRCTEGELAAVREGMLAMGRGTFLVKRESASFIARADLSGLPDHLAVLAGTPRRRALAHRIMTEVGEDPARWVPLYRQRYREAES</sequence>
<feature type="domain" description="AAA+ ATPase" evidence="5">
    <location>
        <begin position="470"/>
        <end position="823"/>
    </location>
</feature>
<evidence type="ECO:0000259" key="5">
    <source>
        <dbReference type="SMART" id="SM00382"/>
    </source>
</evidence>
<dbReference type="InterPro" id="IPR018145">
    <property type="entry name" value="CagE_TrbE_VirB_cntrl_dom"/>
</dbReference>
<dbReference type="Proteomes" id="UP000325255">
    <property type="component" value="Unassembled WGS sequence"/>
</dbReference>
<accession>A0A5M6IMU8</accession>
<dbReference type="AlphaFoldDB" id="A0A5M6IMU8"/>
<evidence type="ECO:0000256" key="4">
    <source>
        <dbReference type="SAM" id="MobiDB-lite"/>
    </source>
</evidence>
<keyword evidence="7" id="KW-1185">Reference proteome</keyword>
<evidence type="ECO:0000256" key="1">
    <source>
        <dbReference type="ARBA" id="ARBA00006512"/>
    </source>
</evidence>
<feature type="region of interest" description="Disordered" evidence="4">
    <location>
        <begin position="1"/>
        <end position="24"/>
    </location>
</feature>
<comment type="similarity">
    <text evidence="1">Belongs to the TrbE/VirB4 family.</text>
</comment>
<dbReference type="Gene3D" id="3.40.50.300">
    <property type="entry name" value="P-loop containing nucleotide triphosphate hydrolases"/>
    <property type="match status" value="1"/>
</dbReference>